<evidence type="ECO:0000313" key="5">
    <source>
        <dbReference type="Proteomes" id="UP000696310"/>
    </source>
</evidence>
<keyword evidence="2" id="KW-0535">Nitrogen fixation</keyword>
<evidence type="ECO:0000256" key="2">
    <source>
        <dbReference type="ARBA" id="ARBA00023231"/>
    </source>
</evidence>
<dbReference type="Pfam" id="PF02579">
    <property type="entry name" value="Nitro_FeMo-Co"/>
    <property type="match status" value="1"/>
</dbReference>
<evidence type="ECO:0000259" key="3">
    <source>
        <dbReference type="Pfam" id="PF02579"/>
    </source>
</evidence>
<protein>
    <submittedName>
        <fullName evidence="4">Nitrogen fixation protein NifY</fullName>
    </submittedName>
</protein>
<reference evidence="4" key="1">
    <citation type="journal article" date="2021" name="bioRxiv">
        <title>Identification of Pectobacterium species isolated from the soft rot of tetecho (Neobuxbaumia tetetzo), a columnar cactus, and associated metagenomics.</title>
        <authorList>
            <person name="Vargas-Peralta D."/>
            <person name="Narvaez-Barragan D.A."/>
            <person name="de Sandozequi A."/>
            <person name="Romero-Gutierrez M.F."/>
            <person name="Segovia L."/>
            <person name="Martinez-Anaya C."/>
            <person name="Alcaraz L.D."/>
            <person name="de la Torre Almaraz R."/>
        </authorList>
    </citation>
    <scope>NUCLEOTIDE SEQUENCE</scope>
    <source>
        <strain evidence="4">A3</strain>
    </source>
</reference>
<accession>A0AAW4P059</accession>
<dbReference type="EMBL" id="JAESHX010000052">
    <property type="protein sequence ID" value="MBW5892654.1"/>
    <property type="molecule type" value="Genomic_DNA"/>
</dbReference>
<dbReference type="InterPro" id="IPR036105">
    <property type="entry name" value="DiNase_FeMo-co_biosyn_sf"/>
</dbReference>
<comment type="caution">
    <text evidence="4">The sequence shown here is derived from an EMBL/GenBank/DDBJ whole genome shotgun (WGS) entry which is preliminary data.</text>
</comment>
<name>A0AAW4P059_9GAMM</name>
<comment type="similarity">
    <text evidence="1">Belongs to the NifX/NifY family.</text>
</comment>
<dbReference type="InterPro" id="IPR034169">
    <property type="entry name" value="NifX-like"/>
</dbReference>
<organism evidence="4 5">
    <name type="scientific">Pectobacterium polaris</name>
    <dbReference type="NCBI Taxonomy" id="2042057"/>
    <lineage>
        <taxon>Bacteria</taxon>
        <taxon>Pseudomonadati</taxon>
        <taxon>Pseudomonadota</taxon>
        <taxon>Gammaproteobacteria</taxon>
        <taxon>Enterobacterales</taxon>
        <taxon>Pectobacteriaceae</taxon>
        <taxon>Pectobacterium</taxon>
    </lineage>
</organism>
<feature type="domain" description="Dinitrogenase iron-molybdenum cofactor biosynthesis" evidence="3">
    <location>
        <begin position="102"/>
        <end position="194"/>
    </location>
</feature>
<dbReference type="Proteomes" id="UP000696310">
    <property type="component" value="Unassembled WGS sequence"/>
</dbReference>
<dbReference type="InterPro" id="IPR003731">
    <property type="entry name" value="Di-Nase_FeMo-co_biosynth"/>
</dbReference>
<dbReference type="Gene3D" id="3.30.420.130">
    <property type="entry name" value="Dinitrogenase iron-molybdenum cofactor biosynthesis domain"/>
    <property type="match status" value="1"/>
</dbReference>
<sequence length="220" mass="24769">MSDDDRLFWRLFALIQCLPELSPPQLLHWLNQGEDISLDVEFFTSLNQPQLAATFPGDPAILTRSRWQRVMACLRGELPPHLAVVSPKGRQPQLLAAFSSQDGMTINGHFGQCRLFFIYAYDDAGYWLHGLRRYPSESGEIEGNEIRAQLLKGCHLLFCEAIGGPAAARIIRHNVHPMKVPPGTSILSQCEALQALMANRLPPWLAKRLEKGNPLEDRVF</sequence>
<evidence type="ECO:0000256" key="1">
    <source>
        <dbReference type="ARBA" id="ARBA00010285"/>
    </source>
</evidence>
<dbReference type="RefSeq" id="WP_219679432.1">
    <property type="nucleotide sequence ID" value="NZ_JAESHX010000052.1"/>
</dbReference>
<evidence type="ECO:0000313" key="4">
    <source>
        <dbReference type="EMBL" id="MBW5892654.1"/>
    </source>
</evidence>
<dbReference type="CDD" id="cd00853">
    <property type="entry name" value="NifX"/>
    <property type="match status" value="1"/>
</dbReference>
<proteinExistence type="inferred from homology"/>
<reference evidence="4" key="2">
    <citation type="submission" date="2021-01" db="EMBL/GenBank/DDBJ databases">
        <authorList>
            <person name="Vargas Peralta D."/>
        </authorList>
    </citation>
    <scope>NUCLEOTIDE SEQUENCE</scope>
    <source>
        <strain evidence="4">A3</strain>
    </source>
</reference>
<gene>
    <name evidence="4" type="ORF">IM880_10570</name>
</gene>
<dbReference type="AlphaFoldDB" id="A0AAW4P059"/>
<dbReference type="SUPFAM" id="SSF53146">
    <property type="entry name" value="Nitrogenase accessory factor-like"/>
    <property type="match status" value="1"/>
</dbReference>